<feature type="transmembrane region" description="Helical" evidence="1">
    <location>
        <begin position="75"/>
        <end position="99"/>
    </location>
</feature>
<keyword evidence="1" id="KW-1133">Transmembrane helix</keyword>
<proteinExistence type="predicted"/>
<name>A0A5E8CHE0_9ZZZZ</name>
<protein>
    <submittedName>
        <fullName evidence="2">Uncharacterized protein</fullName>
    </submittedName>
</protein>
<evidence type="ECO:0000313" key="2">
    <source>
        <dbReference type="EMBL" id="VVU94631.1"/>
    </source>
</evidence>
<keyword evidence="1" id="KW-0472">Membrane</keyword>
<keyword evidence="1" id="KW-0812">Transmembrane</keyword>
<reference evidence="2" key="1">
    <citation type="submission" date="2019-09" db="EMBL/GenBank/DDBJ databases">
        <authorList>
            <person name="Needham M D."/>
        </authorList>
    </citation>
    <scope>NUCLEOTIDE SEQUENCE</scope>
</reference>
<dbReference type="AlphaFoldDB" id="A0A5E8CHE0"/>
<dbReference type="EMBL" id="CABVLZ010000001">
    <property type="protein sequence ID" value="VVU94631.1"/>
    <property type="molecule type" value="Genomic_DNA"/>
</dbReference>
<gene>
    <name evidence="2" type="ORF">CPAV1605_356</name>
</gene>
<accession>A0A5E8CHE0</accession>
<sequence length="302" mass="36423">MIQILIVLFLLSIILFKIKQRKNKRNTYKLSNILEDVVLFLKFIVFPLIFFICIYLCFVFYKVRQKYGDNKVHQMFMIITGQPFPLVIFTVFTFVYVLFEITSTGQENAENEEYQLEFDKAKWFDKLITRWEKTSLVDNDISKLYNDIIKKQHGETFYTENQWKTIFGNKIDFYDVADPKYNNKFRFVAIYIQEMTNLYRIFKLNDVLILGNKKDLIDSLTYNKGKGKVYTVVTLMRLWLSDDFVRNVWENTKKTMDSPNFCAWVQYFIIDPVQQDKKFWEKYSNSWSRDESELLFSLETKK</sequence>
<evidence type="ECO:0000256" key="1">
    <source>
        <dbReference type="SAM" id="Phobius"/>
    </source>
</evidence>
<feature type="transmembrane region" description="Helical" evidence="1">
    <location>
        <begin position="44"/>
        <end position="63"/>
    </location>
</feature>
<organism evidence="2">
    <name type="scientific">seawater metagenome</name>
    <dbReference type="NCBI Taxonomy" id="1561972"/>
    <lineage>
        <taxon>unclassified sequences</taxon>
        <taxon>metagenomes</taxon>
        <taxon>ecological metagenomes</taxon>
    </lineage>
</organism>